<evidence type="ECO:0000313" key="4">
    <source>
        <dbReference type="Proteomes" id="UP000232688"/>
    </source>
</evidence>
<dbReference type="EMBL" id="CAGKOT010000039">
    <property type="protein sequence ID" value="CAB5378410.1"/>
    <property type="molecule type" value="Genomic_DNA"/>
</dbReference>
<proteinExistence type="predicted"/>
<dbReference type="EMBL" id="LLXL01000532">
    <property type="protein sequence ID" value="PKK71288.1"/>
    <property type="molecule type" value="Genomic_DNA"/>
</dbReference>
<evidence type="ECO:0000313" key="2">
    <source>
        <dbReference type="EMBL" id="PKC60467.1"/>
    </source>
</evidence>
<evidence type="ECO:0000313" key="3">
    <source>
        <dbReference type="EMBL" id="PKK71288.1"/>
    </source>
</evidence>
<dbReference type="EMBL" id="LLXH01001142">
    <property type="protein sequence ID" value="PKC60467.1"/>
    <property type="molecule type" value="Genomic_DNA"/>
</dbReference>
<dbReference type="Proteomes" id="UP000233469">
    <property type="component" value="Unassembled WGS sequence"/>
</dbReference>
<dbReference type="AlphaFoldDB" id="A0A2I1EAV1"/>
<reference evidence="1" key="4">
    <citation type="submission" date="2020-05" db="EMBL/GenBank/DDBJ databases">
        <authorList>
            <person name="Rincon C."/>
            <person name="Sanders R I."/>
            <person name="Robbins C."/>
            <person name="Chaturvedi A."/>
        </authorList>
    </citation>
    <scope>NUCLEOTIDE SEQUENCE</scope>
    <source>
        <strain evidence="1">CHB12</strain>
    </source>
</reference>
<dbReference type="VEuPathDB" id="FungiDB:RhiirA1_467985"/>
<dbReference type="Proteomes" id="UP000684084">
    <property type="component" value="Unassembled WGS sequence"/>
</dbReference>
<accession>A0A2I1EAV1</accession>
<gene>
    <name evidence="1" type="ORF">CHRIB12_LOCUS16174</name>
    <name evidence="2" type="ORF">RhiirA1_467985</name>
    <name evidence="3" type="ORF">RhiirC2_778571</name>
</gene>
<evidence type="ECO:0000313" key="1">
    <source>
        <dbReference type="EMBL" id="CAB5378410.1"/>
    </source>
</evidence>
<organism evidence="2 4">
    <name type="scientific">Rhizophagus irregularis</name>
    <dbReference type="NCBI Taxonomy" id="588596"/>
    <lineage>
        <taxon>Eukaryota</taxon>
        <taxon>Fungi</taxon>
        <taxon>Fungi incertae sedis</taxon>
        <taxon>Mucoromycota</taxon>
        <taxon>Glomeromycotina</taxon>
        <taxon>Glomeromycetes</taxon>
        <taxon>Glomerales</taxon>
        <taxon>Glomeraceae</taxon>
        <taxon>Rhizophagus</taxon>
    </lineage>
</organism>
<dbReference type="OrthoDB" id="2449940at2759"/>
<reference evidence="2 4" key="3">
    <citation type="submission" date="2017-10" db="EMBL/GenBank/DDBJ databases">
        <title>Genome analyses suggest a sexual origin of heterokaryosis in a supposedly ancient asexual fungus.</title>
        <authorList>
            <person name="Corradi N."/>
            <person name="Sedzielewska K."/>
            <person name="Noel J."/>
            <person name="Charron P."/>
            <person name="Farinelli L."/>
            <person name="Marton T."/>
            <person name="Kruger M."/>
            <person name="Pelin A."/>
            <person name="Brachmann A."/>
            <person name="Corradi N."/>
        </authorList>
    </citation>
    <scope>NUCLEOTIDE SEQUENCE [LARGE SCALE GENOMIC DNA]</scope>
    <source>
        <strain evidence="2 4">A1</strain>
    </source>
</reference>
<evidence type="ECO:0000313" key="5">
    <source>
        <dbReference type="Proteomes" id="UP000233469"/>
    </source>
</evidence>
<dbReference type="Proteomes" id="UP000232688">
    <property type="component" value="Unassembled WGS sequence"/>
</dbReference>
<reference evidence="4 5" key="2">
    <citation type="submission" date="2017-10" db="EMBL/GenBank/DDBJ databases">
        <title>Extensive intraspecific genome diversity in a model arbuscular mycorrhizal fungus.</title>
        <authorList>
            <person name="Chen E.C.H."/>
            <person name="Morin E."/>
            <person name="Baudet D."/>
            <person name="Noel J."/>
            <person name="Ndikumana S."/>
            <person name="Charron P."/>
            <person name="St-Onge C."/>
            <person name="Giorgi J."/>
            <person name="Grigoriev I.V."/>
            <person name="Roux C."/>
            <person name="Martin F.M."/>
            <person name="Corradi N."/>
        </authorList>
    </citation>
    <scope>NUCLEOTIDE SEQUENCE [LARGE SCALE GENOMIC DNA]</scope>
    <source>
        <strain evidence="2 4">A1</strain>
        <strain evidence="3 5">C2</strain>
    </source>
</reference>
<comment type="caution">
    <text evidence="2">The sequence shown here is derived from an EMBL/GenBank/DDBJ whole genome shotgun (WGS) entry which is preliminary data.</text>
</comment>
<sequence length="130" mass="15220">MAEYAPKKFRGLSSEDLLLWVQKFRQWQDLIPMLMPELVLGFMEFLKPASKMINVKSKNLNLNLDENISHICAGYGKMYFKFDKYLELISEFIEEVKDAITSRDPQKLVKITETYGQFIPTRDSPSVLNY</sequence>
<reference evidence="3 5" key="1">
    <citation type="submission" date="2016-04" db="EMBL/GenBank/DDBJ databases">
        <title>Genome analyses suggest a sexual origin of heterokaryosis in a supposedly ancient asexual fungus.</title>
        <authorList>
            <person name="Ropars J."/>
            <person name="Sedzielewska K."/>
            <person name="Noel J."/>
            <person name="Charron P."/>
            <person name="Farinelli L."/>
            <person name="Marton T."/>
            <person name="Kruger M."/>
            <person name="Pelin A."/>
            <person name="Brachmann A."/>
            <person name="Corradi N."/>
        </authorList>
    </citation>
    <scope>NUCLEOTIDE SEQUENCE [LARGE SCALE GENOMIC DNA]</scope>
    <source>
        <strain evidence="3 5">C2</strain>
    </source>
</reference>
<protein>
    <submittedName>
        <fullName evidence="2">Uncharacterized protein</fullName>
    </submittedName>
</protein>
<dbReference type="VEuPathDB" id="FungiDB:FUN_000415"/>
<name>A0A2I1EAV1_9GLOM</name>